<dbReference type="EMBL" id="RCZE01000025">
    <property type="protein sequence ID" value="TPG65718.1"/>
    <property type="molecule type" value="Genomic_DNA"/>
</dbReference>
<organism evidence="2 3">
    <name type="scientific">Pseudomonas arsenicoxydans</name>
    <dbReference type="NCBI Taxonomy" id="702115"/>
    <lineage>
        <taxon>Bacteria</taxon>
        <taxon>Pseudomonadati</taxon>
        <taxon>Pseudomonadota</taxon>
        <taxon>Gammaproteobacteria</taxon>
        <taxon>Pseudomonadales</taxon>
        <taxon>Pseudomonadaceae</taxon>
        <taxon>Pseudomonas</taxon>
    </lineage>
</organism>
<dbReference type="AlphaFoldDB" id="A0A502GWF4"/>
<gene>
    <name evidence="2" type="ORF">EAH78_31540</name>
</gene>
<evidence type="ECO:0000313" key="2">
    <source>
        <dbReference type="EMBL" id="TPG65718.1"/>
    </source>
</evidence>
<dbReference type="InterPro" id="IPR054665">
    <property type="entry name" value="ZirU-like_dom"/>
</dbReference>
<accession>A0A502GWF4</accession>
<dbReference type="NCBIfam" id="NF040485">
    <property type="entry name" value="ZirU_fam"/>
    <property type="match status" value="1"/>
</dbReference>
<sequence>MKTFNVKKTRLHAQAFGVVLGVVASASVMAAVTTQTATVKGRMPVTSYAHIISTDNNGNGIVDTGDHLEVNSVGMDPDGDTMYFKAGAARWHDGTNNLAISGPEPYVIKASDLGKAITVYYTPNTNADITDPSEGLEKQSAAIQVAPGNTFLSLSVTGLDAGYPKVNQNVKVVPVCLTGCGTITYKWERETAFGTGVYSVIAGQTTDTYRPAKEDQRRRLKITANN</sequence>
<dbReference type="Gene3D" id="2.60.40.2700">
    <property type="match status" value="1"/>
</dbReference>
<comment type="caution">
    <text evidence="2">The sequence shown here is derived from an EMBL/GenBank/DDBJ whole genome shotgun (WGS) entry which is preliminary data.</text>
</comment>
<feature type="signal peptide" evidence="1">
    <location>
        <begin position="1"/>
        <end position="30"/>
    </location>
</feature>
<dbReference type="RefSeq" id="WP_140672177.1">
    <property type="nucleotide sequence ID" value="NZ_RCZE01000025.1"/>
</dbReference>
<protein>
    <submittedName>
        <fullName evidence="2">Uncharacterized protein</fullName>
    </submittedName>
</protein>
<keyword evidence="1" id="KW-0732">Signal</keyword>
<name>A0A502GWF4_9PSED</name>
<reference evidence="2 3" key="1">
    <citation type="journal article" date="2019" name="Environ. Microbiol.">
        <title>Species interactions and distinct microbial communities in high Arctic permafrost affected cryosols are associated with the CH4 and CO2 gas fluxes.</title>
        <authorList>
            <person name="Altshuler I."/>
            <person name="Hamel J."/>
            <person name="Turney S."/>
            <person name="Magnuson E."/>
            <person name="Levesque R."/>
            <person name="Greer C."/>
            <person name="Whyte L.G."/>
        </authorList>
    </citation>
    <scope>NUCLEOTIDE SEQUENCE [LARGE SCALE GENOMIC DNA]</scope>
    <source>
        <strain evidence="2 3">E3</strain>
    </source>
</reference>
<dbReference type="Proteomes" id="UP000317933">
    <property type="component" value="Unassembled WGS sequence"/>
</dbReference>
<proteinExistence type="predicted"/>
<feature type="chain" id="PRO_5021226331" evidence="1">
    <location>
        <begin position="31"/>
        <end position="226"/>
    </location>
</feature>
<evidence type="ECO:0000256" key="1">
    <source>
        <dbReference type="SAM" id="SignalP"/>
    </source>
</evidence>
<evidence type="ECO:0000313" key="3">
    <source>
        <dbReference type="Proteomes" id="UP000317933"/>
    </source>
</evidence>